<accession>A0A7S2LMA7</accession>
<organism evidence="1">
    <name type="scientific">Leptocylindrus danicus</name>
    <dbReference type="NCBI Taxonomy" id="163516"/>
    <lineage>
        <taxon>Eukaryota</taxon>
        <taxon>Sar</taxon>
        <taxon>Stramenopiles</taxon>
        <taxon>Ochrophyta</taxon>
        <taxon>Bacillariophyta</taxon>
        <taxon>Coscinodiscophyceae</taxon>
        <taxon>Chaetocerotophycidae</taxon>
        <taxon>Leptocylindrales</taxon>
        <taxon>Leptocylindraceae</taxon>
        <taxon>Leptocylindrus</taxon>
    </lineage>
</organism>
<evidence type="ECO:0000313" key="1">
    <source>
        <dbReference type="EMBL" id="CAD9610676.1"/>
    </source>
</evidence>
<dbReference type="AlphaFoldDB" id="A0A7S2LMA7"/>
<dbReference type="EMBL" id="HBGY01031802">
    <property type="protein sequence ID" value="CAD9610676.1"/>
    <property type="molecule type" value="Transcribed_RNA"/>
</dbReference>
<reference evidence="1" key="1">
    <citation type="submission" date="2021-01" db="EMBL/GenBank/DDBJ databases">
        <authorList>
            <person name="Corre E."/>
            <person name="Pelletier E."/>
            <person name="Niang G."/>
            <person name="Scheremetjew M."/>
            <person name="Finn R."/>
            <person name="Kale V."/>
            <person name="Holt S."/>
            <person name="Cochrane G."/>
            <person name="Meng A."/>
            <person name="Brown T."/>
            <person name="Cohen L."/>
        </authorList>
    </citation>
    <scope>NUCLEOTIDE SEQUENCE</scope>
    <source>
        <strain evidence="1">B650</strain>
    </source>
</reference>
<proteinExistence type="predicted"/>
<sequence>MNSNTLIASEGSTNSPRENISGASCKTCTYNDEDDHDTALSSTATSSCIAHNDTDTDNNDVVDTKPLLSTKSIVHKFTHESRFLEILCSRKDTYGDVLYRPLYSNNNTCNNEQDNKNKTETICNSCEYTGKLWFMKLGGIRFREVIQILDITSEEEDCPTSNATRTRDIITLECTSSFNNHRSSSKGEKDDNKFVPCARVTCQLIMEKQKDNEKVVSISIGDIGGELLLLSSSKKLFLLMPGKKQIVSAITSTFRDAMNEYVDELLLLL</sequence>
<protein>
    <submittedName>
        <fullName evidence="1">Uncharacterized protein</fullName>
    </submittedName>
</protein>
<name>A0A7S2LMA7_9STRA</name>
<gene>
    <name evidence="1" type="ORF">LDAN0321_LOCUS19849</name>
</gene>